<feature type="transmembrane region" description="Helical" evidence="4">
    <location>
        <begin position="79"/>
        <end position="99"/>
    </location>
</feature>
<feature type="transmembrane region" description="Helical" evidence="4">
    <location>
        <begin position="51"/>
        <end position="72"/>
    </location>
</feature>
<feature type="transmembrane region" description="Helical" evidence="4">
    <location>
        <begin position="216"/>
        <end position="242"/>
    </location>
</feature>
<evidence type="ECO:0000256" key="2">
    <source>
        <dbReference type="ARBA" id="ARBA00022989"/>
    </source>
</evidence>
<evidence type="ECO:0000313" key="7">
    <source>
        <dbReference type="Proteomes" id="UP001274321"/>
    </source>
</evidence>
<evidence type="ECO:0000256" key="1">
    <source>
        <dbReference type="ARBA" id="ARBA00022692"/>
    </source>
</evidence>
<name>A0ABU4RMM6_9HYPH</name>
<feature type="transmembrane region" description="Helical" evidence="4">
    <location>
        <begin position="145"/>
        <end position="164"/>
    </location>
</feature>
<dbReference type="Gene3D" id="1.20.1250.20">
    <property type="entry name" value="MFS general substrate transporter like domains"/>
    <property type="match status" value="1"/>
</dbReference>
<evidence type="ECO:0000313" key="6">
    <source>
        <dbReference type="EMBL" id="MDX6804915.1"/>
    </source>
</evidence>
<sequence length="394" mass="39691">MISTTLPGLGLARRRRAIGALGIGQILAWGSSYYLPAVLAAPIAADTGWSLGMVVGGLSAAMLVAGLVSVQVGRLIDGYGGRVVLAASSVLLSTGLAALGSSSSLPMFFAAWALIGVGMGAGLYDAAFSSLGAMLGRDARTAISTLTLFGGFASTICWPLSAFLVEAVGWRGACFTYAALHLLITLPLYLTLPGGRGAGAHAGTEAAQVEPRKPGIVLLLAAVLTLAAFIQSAMSVHLLTILQAHGQSLAAAVFLGGLIGPSQVGARVLERVLGARYHPVWTMMAATLLVALGLMLLFGIGSAPALAIMLYGAGVGINSIAKGALPLALFGPHGYPVLMGKLARPSLIAQSAAPVALGMLIGVNVSAANLAIVAAACANLALMACLFLAVRART</sequence>
<protein>
    <submittedName>
        <fullName evidence="6">MFS transporter</fullName>
    </submittedName>
</protein>
<keyword evidence="7" id="KW-1185">Reference proteome</keyword>
<dbReference type="InterPro" id="IPR011701">
    <property type="entry name" value="MFS"/>
</dbReference>
<reference evidence="6 7" key="1">
    <citation type="submission" date="2023-11" db="EMBL/GenBank/DDBJ databases">
        <authorList>
            <person name="Bao R."/>
        </authorList>
    </citation>
    <scope>NUCLEOTIDE SEQUENCE [LARGE SCALE GENOMIC DNA]</scope>
    <source>
        <strain evidence="6 7">PJ23</strain>
    </source>
</reference>
<feature type="transmembrane region" description="Helical" evidence="4">
    <location>
        <begin position="105"/>
        <end position="124"/>
    </location>
</feature>
<feature type="transmembrane region" description="Helical" evidence="4">
    <location>
        <begin position="367"/>
        <end position="390"/>
    </location>
</feature>
<evidence type="ECO:0000256" key="4">
    <source>
        <dbReference type="SAM" id="Phobius"/>
    </source>
</evidence>
<comment type="caution">
    <text evidence="6">The sequence shown here is derived from an EMBL/GenBank/DDBJ whole genome shotgun (WGS) entry which is preliminary data.</text>
</comment>
<proteinExistence type="predicted"/>
<dbReference type="InterPro" id="IPR036259">
    <property type="entry name" value="MFS_trans_sf"/>
</dbReference>
<feature type="transmembrane region" description="Helical" evidence="4">
    <location>
        <begin position="21"/>
        <end position="45"/>
    </location>
</feature>
<feature type="transmembrane region" description="Helical" evidence="4">
    <location>
        <begin position="306"/>
        <end position="330"/>
    </location>
</feature>
<accession>A0ABU4RMM6</accession>
<dbReference type="EMBL" id="JAXAFJ010000001">
    <property type="protein sequence ID" value="MDX6804915.1"/>
    <property type="molecule type" value="Genomic_DNA"/>
</dbReference>
<dbReference type="InterPro" id="IPR020846">
    <property type="entry name" value="MFS_dom"/>
</dbReference>
<dbReference type="RefSeq" id="WP_319843024.1">
    <property type="nucleotide sequence ID" value="NZ_JAXAFJ010000001.1"/>
</dbReference>
<keyword evidence="1 4" id="KW-0812">Transmembrane</keyword>
<gene>
    <name evidence="6" type="ORF">SCD90_02450</name>
</gene>
<feature type="transmembrane region" description="Helical" evidence="4">
    <location>
        <begin position="281"/>
        <end position="300"/>
    </location>
</feature>
<dbReference type="Pfam" id="PF07690">
    <property type="entry name" value="MFS_1"/>
    <property type="match status" value="1"/>
</dbReference>
<dbReference type="SUPFAM" id="SSF103473">
    <property type="entry name" value="MFS general substrate transporter"/>
    <property type="match status" value="1"/>
</dbReference>
<dbReference type="PROSITE" id="PS50850">
    <property type="entry name" value="MFS"/>
    <property type="match status" value="1"/>
</dbReference>
<feature type="transmembrane region" description="Helical" evidence="4">
    <location>
        <begin position="170"/>
        <end position="190"/>
    </location>
</feature>
<organism evidence="6 7">
    <name type="scientific">Terrihabitans rhizophilus</name>
    <dbReference type="NCBI Taxonomy" id="3092662"/>
    <lineage>
        <taxon>Bacteria</taxon>
        <taxon>Pseudomonadati</taxon>
        <taxon>Pseudomonadota</taxon>
        <taxon>Alphaproteobacteria</taxon>
        <taxon>Hyphomicrobiales</taxon>
        <taxon>Terrihabitans</taxon>
    </lineage>
</organism>
<keyword evidence="3 4" id="KW-0472">Membrane</keyword>
<evidence type="ECO:0000256" key="3">
    <source>
        <dbReference type="ARBA" id="ARBA00023136"/>
    </source>
</evidence>
<feature type="domain" description="Major facilitator superfamily (MFS) profile" evidence="5">
    <location>
        <begin position="17"/>
        <end position="393"/>
    </location>
</feature>
<keyword evidence="2 4" id="KW-1133">Transmembrane helix</keyword>
<dbReference type="Proteomes" id="UP001274321">
    <property type="component" value="Unassembled WGS sequence"/>
</dbReference>
<evidence type="ECO:0000259" key="5">
    <source>
        <dbReference type="PROSITE" id="PS50850"/>
    </source>
</evidence>